<dbReference type="Proteomes" id="UP000183945">
    <property type="component" value="Unassembled WGS sequence"/>
</dbReference>
<evidence type="ECO:0000313" key="2">
    <source>
        <dbReference type="EMBL" id="SHG28489.1"/>
    </source>
</evidence>
<organism evidence="2 3">
    <name type="scientific">Salegentibacter echinorum</name>
    <dbReference type="NCBI Taxonomy" id="1073325"/>
    <lineage>
        <taxon>Bacteria</taxon>
        <taxon>Pseudomonadati</taxon>
        <taxon>Bacteroidota</taxon>
        <taxon>Flavobacteriia</taxon>
        <taxon>Flavobacteriales</taxon>
        <taxon>Flavobacteriaceae</taxon>
        <taxon>Salegentibacter</taxon>
    </lineage>
</organism>
<dbReference type="PROSITE" id="PS51707">
    <property type="entry name" value="CYTH"/>
    <property type="match status" value="1"/>
</dbReference>
<dbReference type="PIRSF" id="PIRSF016487">
    <property type="entry name" value="CYTH_UCP016487"/>
    <property type="match status" value="1"/>
</dbReference>
<dbReference type="SUPFAM" id="SSF55154">
    <property type="entry name" value="CYTH-like phosphatases"/>
    <property type="match status" value="1"/>
</dbReference>
<dbReference type="InterPro" id="IPR012042">
    <property type="entry name" value="NeuTTM/CthTTM-like"/>
</dbReference>
<dbReference type="CDD" id="cd07891">
    <property type="entry name" value="CYTH-like_CthTTM-like_1"/>
    <property type="match status" value="1"/>
</dbReference>
<dbReference type="SMART" id="SM01118">
    <property type="entry name" value="CYTH"/>
    <property type="match status" value="1"/>
</dbReference>
<dbReference type="RefSeq" id="WP_072880086.1">
    <property type="nucleotide sequence ID" value="NZ_FQVT01000008.1"/>
</dbReference>
<keyword evidence="3" id="KW-1185">Reference proteome</keyword>
<dbReference type="Gene3D" id="2.40.320.10">
    <property type="entry name" value="Hypothetical Protein Pfu-838710-001"/>
    <property type="match status" value="1"/>
</dbReference>
<dbReference type="InterPro" id="IPR033469">
    <property type="entry name" value="CYTH-like_dom_sf"/>
</dbReference>
<dbReference type="PANTHER" id="PTHR40114:SF1">
    <property type="entry name" value="SLR0698 PROTEIN"/>
    <property type="match status" value="1"/>
</dbReference>
<accession>A0A1M5IKB2</accession>
<proteinExistence type="predicted"/>
<dbReference type="STRING" id="1073325.SAMN05444483_10813"/>
<dbReference type="EMBL" id="FQVT01000008">
    <property type="protein sequence ID" value="SHG28489.1"/>
    <property type="molecule type" value="Genomic_DNA"/>
</dbReference>
<gene>
    <name evidence="2" type="ORF">SAMN05444483_10813</name>
</gene>
<dbReference type="Pfam" id="PF01928">
    <property type="entry name" value="CYTH"/>
    <property type="match status" value="1"/>
</dbReference>
<dbReference type="InterPro" id="IPR023577">
    <property type="entry name" value="CYTH_domain"/>
</dbReference>
<dbReference type="AlphaFoldDB" id="A0A1M5IKB2"/>
<name>A0A1M5IKB2_SALEC</name>
<evidence type="ECO:0000313" key="3">
    <source>
        <dbReference type="Proteomes" id="UP000183945"/>
    </source>
</evidence>
<dbReference type="OrthoDB" id="9805588at2"/>
<dbReference type="PANTHER" id="PTHR40114">
    <property type="entry name" value="SLR0698 PROTEIN"/>
    <property type="match status" value="1"/>
</dbReference>
<feature type="domain" description="CYTH" evidence="1">
    <location>
        <begin position="1"/>
        <end position="149"/>
    </location>
</feature>
<reference evidence="3" key="1">
    <citation type="submission" date="2016-11" db="EMBL/GenBank/DDBJ databases">
        <authorList>
            <person name="Varghese N."/>
            <person name="Submissions S."/>
        </authorList>
    </citation>
    <scope>NUCLEOTIDE SEQUENCE [LARGE SCALE GENOMIC DNA]</scope>
    <source>
        <strain evidence="3">DSM 24579</strain>
    </source>
</reference>
<sequence length="157" mass="18350">MEEIERKYRVVSTEFKDDSHQKYTIKQGFLNTHPERTVRVRITGSTAFLTIKGKSTADGLSRFEWEKEIDANEATQLLALCEPGMIVKDRYLVKKGNFTFEIDEFYGENEGLIVAEIELNNKTDSFEKPNWLGEEVTGDTRFYNSQLSKNPYKYWKK</sequence>
<protein>
    <submittedName>
        <fullName evidence="2">CYTH domain-containing protein</fullName>
    </submittedName>
</protein>
<evidence type="ECO:0000259" key="1">
    <source>
        <dbReference type="PROSITE" id="PS51707"/>
    </source>
</evidence>